<evidence type="ECO:0000313" key="3">
    <source>
        <dbReference type="Proteomes" id="UP000324209"/>
    </source>
</evidence>
<proteinExistence type="predicted"/>
<dbReference type="KEGG" id="ock:EXM22_09430"/>
<dbReference type="AlphaFoldDB" id="A0A5C1QNQ0"/>
<keyword evidence="1" id="KW-0472">Membrane</keyword>
<feature type="transmembrane region" description="Helical" evidence="1">
    <location>
        <begin position="179"/>
        <end position="198"/>
    </location>
</feature>
<feature type="transmembrane region" description="Helical" evidence="1">
    <location>
        <begin position="39"/>
        <end position="57"/>
    </location>
</feature>
<keyword evidence="1" id="KW-0812">Transmembrane</keyword>
<dbReference type="EMBL" id="CP036150">
    <property type="protein sequence ID" value="QEN08196.1"/>
    <property type="molecule type" value="Genomic_DNA"/>
</dbReference>
<keyword evidence="1" id="KW-1133">Transmembrane helix</keyword>
<organism evidence="2 3">
    <name type="scientific">Oceanispirochaeta crateris</name>
    <dbReference type="NCBI Taxonomy" id="2518645"/>
    <lineage>
        <taxon>Bacteria</taxon>
        <taxon>Pseudomonadati</taxon>
        <taxon>Spirochaetota</taxon>
        <taxon>Spirochaetia</taxon>
        <taxon>Spirochaetales</taxon>
        <taxon>Spirochaetaceae</taxon>
        <taxon>Oceanispirochaeta</taxon>
    </lineage>
</organism>
<evidence type="ECO:0000313" key="2">
    <source>
        <dbReference type="EMBL" id="QEN08196.1"/>
    </source>
</evidence>
<sequence length="207" mass="24123">MVKNRKNSINIKSISITLILLVELFISLSLFVFQDKAMIFIGWILLITNYSLFSILIQKSKSEYQHKLTVNKIGSYILFIVIVSIICFIGFSSELFLGDNWSTGRFLIFIYASGIFFLFLPQTIYFEKESLEKAVKASFHLVTKSFFSLIIPHVLIIILVIVTQSLIKVNKLQNQRVIILVYYLIFIISNIYYNEIYIKTKKIIHQK</sequence>
<evidence type="ECO:0000256" key="1">
    <source>
        <dbReference type="SAM" id="Phobius"/>
    </source>
</evidence>
<dbReference type="Proteomes" id="UP000324209">
    <property type="component" value="Chromosome"/>
</dbReference>
<name>A0A5C1QNQ0_9SPIO</name>
<feature type="transmembrane region" description="Helical" evidence="1">
    <location>
        <begin position="106"/>
        <end position="126"/>
    </location>
</feature>
<feature type="transmembrane region" description="Helical" evidence="1">
    <location>
        <begin position="69"/>
        <end position="91"/>
    </location>
</feature>
<feature type="transmembrane region" description="Helical" evidence="1">
    <location>
        <begin position="12"/>
        <end position="33"/>
    </location>
</feature>
<keyword evidence="3" id="KW-1185">Reference proteome</keyword>
<protein>
    <submittedName>
        <fullName evidence="2">Uncharacterized protein</fullName>
    </submittedName>
</protein>
<reference evidence="2 3" key="1">
    <citation type="submission" date="2019-02" db="EMBL/GenBank/DDBJ databases">
        <title>Complete Genome Sequence and Methylome Analysis of free living Spirochaetas.</title>
        <authorList>
            <person name="Fomenkov A."/>
            <person name="Dubinina G."/>
            <person name="Leshcheva N."/>
            <person name="Mikheeva N."/>
            <person name="Grabovich M."/>
            <person name="Vincze T."/>
            <person name="Roberts R.J."/>
        </authorList>
    </citation>
    <scope>NUCLEOTIDE SEQUENCE [LARGE SCALE GENOMIC DNA]</scope>
    <source>
        <strain evidence="2 3">K2</strain>
    </source>
</reference>
<gene>
    <name evidence="2" type="ORF">EXM22_09430</name>
</gene>
<accession>A0A5C1QNQ0</accession>
<feature type="transmembrane region" description="Helical" evidence="1">
    <location>
        <begin position="146"/>
        <end position="167"/>
    </location>
</feature>
<dbReference type="RefSeq" id="WP_149486276.1">
    <property type="nucleotide sequence ID" value="NZ_CP036150.1"/>
</dbReference>